<evidence type="ECO:0000256" key="1">
    <source>
        <dbReference type="ARBA" id="ARBA00004651"/>
    </source>
</evidence>
<feature type="transmembrane region" description="Helical" evidence="6">
    <location>
        <begin position="379"/>
        <end position="399"/>
    </location>
</feature>
<dbReference type="Proteomes" id="UP000075357">
    <property type="component" value="Unassembled WGS sequence"/>
</dbReference>
<keyword evidence="3 6" id="KW-0812">Transmembrane</keyword>
<keyword evidence="8" id="KW-1185">Reference proteome</keyword>
<organism evidence="7 8">
    <name type="scientific">Microbacterium laevaniformans</name>
    <dbReference type="NCBI Taxonomy" id="36807"/>
    <lineage>
        <taxon>Bacteria</taxon>
        <taxon>Bacillati</taxon>
        <taxon>Actinomycetota</taxon>
        <taxon>Actinomycetes</taxon>
        <taxon>Micrococcales</taxon>
        <taxon>Microbacteriaceae</taxon>
        <taxon>Microbacterium</taxon>
    </lineage>
</organism>
<name>A0A150HIB9_9MICO</name>
<dbReference type="AlphaFoldDB" id="A0A150HIB9"/>
<evidence type="ECO:0000256" key="4">
    <source>
        <dbReference type="ARBA" id="ARBA00022989"/>
    </source>
</evidence>
<accession>A0A150HIB9</accession>
<dbReference type="STRING" id="36807.Mlaev_00073"/>
<evidence type="ECO:0000256" key="6">
    <source>
        <dbReference type="SAM" id="Phobius"/>
    </source>
</evidence>
<feature type="transmembrane region" description="Helical" evidence="6">
    <location>
        <begin position="47"/>
        <end position="71"/>
    </location>
</feature>
<evidence type="ECO:0000256" key="2">
    <source>
        <dbReference type="ARBA" id="ARBA00022475"/>
    </source>
</evidence>
<dbReference type="InterPro" id="IPR050833">
    <property type="entry name" value="Poly_Biosynth_Transport"/>
</dbReference>
<feature type="transmembrane region" description="Helical" evidence="6">
    <location>
        <begin position="250"/>
        <end position="267"/>
    </location>
</feature>
<evidence type="ECO:0000256" key="5">
    <source>
        <dbReference type="ARBA" id="ARBA00023136"/>
    </source>
</evidence>
<dbReference type="GO" id="GO:0005886">
    <property type="term" value="C:plasma membrane"/>
    <property type="evidence" value="ECO:0007669"/>
    <property type="project" value="UniProtKB-SubCell"/>
</dbReference>
<feature type="transmembrane region" description="Helical" evidence="6">
    <location>
        <begin position="141"/>
        <end position="161"/>
    </location>
</feature>
<feature type="transmembrane region" description="Helical" evidence="6">
    <location>
        <begin position="83"/>
        <end position="106"/>
    </location>
</feature>
<dbReference type="PANTHER" id="PTHR30250">
    <property type="entry name" value="PST FAMILY PREDICTED COLANIC ACID TRANSPORTER"/>
    <property type="match status" value="1"/>
</dbReference>
<feature type="transmembrane region" description="Helical" evidence="6">
    <location>
        <begin position="223"/>
        <end position="244"/>
    </location>
</feature>
<sequence>MGPGEGARVKRKALGAIAAQAAQAAVSLALQILVARLLGIADYGRFAILYGVIVLASGVVTGLVGDALIVLDRADRRIRAGLEVWLAIAAATSAVIAAAAAAASGFASPAEAGLFALAMIAFVVEEIVRRLLMAGYAFSRVIAADLTGFVVSLALLAAAAAVQALSLGAFLGVIAAGQTVGAIVGWRLVPRSERVLVGWRGANLRTVWGYGAWRGLQQTLRPAMLTGVRVVVLAATGAAAVGMLEAARTYTSPLLLVVGGLSSFLFVRFADHRREGRSGSLRESDRVVLVLVGATVLMSAVALGAGPWLGPLAFGVAFDPTMLVAWLVYGLSVAVVTPYGALSAVAGRQRVVFMVRLSDTLLGLVLTVVIVLVGGSPALIPFALAAASALGGVALRWIAANTPSAP</sequence>
<feature type="transmembrane region" description="Helical" evidence="6">
    <location>
        <begin position="167"/>
        <end position="189"/>
    </location>
</feature>
<evidence type="ECO:0008006" key="9">
    <source>
        <dbReference type="Google" id="ProtNLM"/>
    </source>
</evidence>
<feature type="transmembrane region" description="Helical" evidence="6">
    <location>
        <begin position="321"/>
        <end position="341"/>
    </location>
</feature>
<dbReference type="PANTHER" id="PTHR30250:SF11">
    <property type="entry name" value="O-ANTIGEN TRANSPORTER-RELATED"/>
    <property type="match status" value="1"/>
</dbReference>
<comment type="subcellular location">
    <subcellularLocation>
        <location evidence="1">Cell membrane</location>
        <topology evidence="1">Multi-pass membrane protein</topology>
    </subcellularLocation>
</comment>
<feature type="transmembrane region" description="Helical" evidence="6">
    <location>
        <begin position="287"/>
        <end position="309"/>
    </location>
</feature>
<feature type="transmembrane region" description="Helical" evidence="6">
    <location>
        <begin position="21"/>
        <end position="41"/>
    </location>
</feature>
<proteinExistence type="predicted"/>
<keyword evidence="5 6" id="KW-0472">Membrane</keyword>
<dbReference type="EMBL" id="LRAD01000004">
    <property type="protein sequence ID" value="KXZ61866.1"/>
    <property type="molecule type" value="Genomic_DNA"/>
</dbReference>
<gene>
    <name evidence="7" type="ORF">Mlaev_00073</name>
</gene>
<comment type="caution">
    <text evidence="7">The sequence shown here is derived from an EMBL/GenBank/DDBJ whole genome shotgun (WGS) entry which is preliminary data.</text>
</comment>
<evidence type="ECO:0000313" key="7">
    <source>
        <dbReference type="EMBL" id="KXZ61866.1"/>
    </source>
</evidence>
<dbReference type="PATRIC" id="fig|36807.3.peg.75"/>
<feature type="transmembrane region" description="Helical" evidence="6">
    <location>
        <begin position="353"/>
        <end position="373"/>
    </location>
</feature>
<evidence type="ECO:0000256" key="3">
    <source>
        <dbReference type="ARBA" id="ARBA00022692"/>
    </source>
</evidence>
<protein>
    <recommendedName>
        <fullName evidence="9">Polysaccharide biosynthesis protein</fullName>
    </recommendedName>
</protein>
<evidence type="ECO:0000313" key="8">
    <source>
        <dbReference type="Proteomes" id="UP000075357"/>
    </source>
</evidence>
<keyword evidence="2" id="KW-1003">Cell membrane</keyword>
<reference evidence="7 8" key="1">
    <citation type="submission" date="2016-01" db="EMBL/GenBank/DDBJ databases">
        <title>Draft genome sequences of Microbacterium laevaniformans LCDC 91-0039 and the type strain of Microbacterium hominis LCDC 84-209.</title>
        <authorList>
            <person name="Bernier A.-M."/>
            <person name="Bernard K."/>
        </authorList>
    </citation>
    <scope>NUCLEOTIDE SEQUENCE [LARGE SCALE GENOMIC DNA]</scope>
    <source>
        <strain evidence="7 8">LCDC 91-0039</strain>
    </source>
</reference>
<feature type="transmembrane region" description="Helical" evidence="6">
    <location>
        <begin position="112"/>
        <end position="129"/>
    </location>
</feature>
<keyword evidence="4 6" id="KW-1133">Transmembrane helix</keyword>